<accession>A0A183CXZ2</accession>
<sequence length="167" mass="18985">MLHGQNVAGNGSLAILVPVNPLLLILPYLKKYAKDDYMPLRSILLDDEFPAVKLLEKMDTVISRLKHICYCHEISGVKVFRYDEQLLLSYLTRKLKCLEKTAGPEFGEAIYAILEDNVSADILDLLEQKEDVPPSGFRKRACKFFNKEIAVPALKSEQPPVFFIIFL</sequence>
<comment type="subunit">
    <text evidence="2">The RNase H2 complex is a heterotrimer composed of the catalytic subunit RNASEH2A and the non-catalytic subunits RNASEH2B and RNASEH2C.</text>
</comment>
<keyword evidence="3" id="KW-0472">Membrane</keyword>
<dbReference type="AlphaFoldDB" id="A0A183CXZ2"/>
<feature type="domain" description="Ribonuclease H2 subunit B wHTH" evidence="4">
    <location>
        <begin position="24"/>
        <end position="101"/>
    </location>
</feature>
<dbReference type="GO" id="GO:0005654">
    <property type="term" value="C:nucleoplasm"/>
    <property type="evidence" value="ECO:0007669"/>
    <property type="project" value="TreeGrafter"/>
</dbReference>
<keyword evidence="3" id="KW-1133">Transmembrane helix</keyword>
<keyword evidence="6" id="KW-1185">Reference proteome</keyword>
<protein>
    <submittedName>
        <fullName evidence="7">RNase_H2-Ydr279 domain-containing protein</fullName>
    </submittedName>
</protein>
<evidence type="ECO:0000256" key="2">
    <source>
        <dbReference type="ARBA" id="ARBA00011277"/>
    </source>
</evidence>
<dbReference type="OrthoDB" id="29098at2759"/>
<dbReference type="EMBL" id="UYRT01001573">
    <property type="protein sequence ID" value="VDK29833.1"/>
    <property type="molecule type" value="Genomic_DNA"/>
</dbReference>
<evidence type="ECO:0000256" key="3">
    <source>
        <dbReference type="SAM" id="Phobius"/>
    </source>
</evidence>
<dbReference type="WBParaSite" id="GPUH_0000133501-mRNA-1">
    <property type="protein sequence ID" value="GPUH_0000133501-mRNA-1"/>
    <property type="gene ID" value="GPUH_0000133501"/>
</dbReference>
<dbReference type="InterPro" id="IPR019024">
    <property type="entry name" value="RNase_H2_suB_wHTH"/>
</dbReference>
<dbReference type="PANTHER" id="PTHR13383">
    <property type="entry name" value="RIBONUCLEASE H2 SUBUNIT B"/>
    <property type="match status" value="1"/>
</dbReference>
<dbReference type="PANTHER" id="PTHR13383:SF11">
    <property type="entry name" value="RIBONUCLEASE H2 SUBUNIT B"/>
    <property type="match status" value="1"/>
</dbReference>
<dbReference type="Proteomes" id="UP000271098">
    <property type="component" value="Unassembled WGS sequence"/>
</dbReference>
<proteinExistence type="inferred from homology"/>
<dbReference type="Gene3D" id="1.10.20.120">
    <property type="match status" value="1"/>
</dbReference>
<feature type="transmembrane region" description="Helical" evidence="3">
    <location>
        <begin position="12"/>
        <end position="29"/>
    </location>
</feature>
<organism evidence="7">
    <name type="scientific">Gongylonema pulchrum</name>
    <dbReference type="NCBI Taxonomy" id="637853"/>
    <lineage>
        <taxon>Eukaryota</taxon>
        <taxon>Metazoa</taxon>
        <taxon>Ecdysozoa</taxon>
        <taxon>Nematoda</taxon>
        <taxon>Chromadorea</taxon>
        <taxon>Rhabditida</taxon>
        <taxon>Spirurina</taxon>
        <taxon>Spiruromorpha</taxon>
        <taxon>Spiruroidea</taxon>
        <taxon>Gongylonematidae</taxon>
        <taxon>Gongylonema</taxon>
    </lineage>
</organism>
<reference evidence="5 6" key="2">
    <citation type="submission" date="2018-11" db="EMBL/GenBank/DDBJ databases">
        <authorList>
            <consortium name="Pathogen Informatics"/>
        </authorList>
    </citation>
    <scope>NUCLEOTIDE SEQUENCE [LARGE SCALE GENOMIC DNA]</scope>
</reference>
<evidence type="ECO:0000256" key="1">
    <source>
        <dbReference type="ARBA" id="ARBA00009823"/>
    </source>
</evidence>
<comment type="similarity">
    <text evidence="1">Belongs to the RNase H2 subunit B family.</text>
</comment>
<evidence type="ECO:0000313" key="6">
    <source>
        <dbReference type="Proteomes" id="UP000271098"/>
    </source>
</evidence>
<dbReference type="Pfam" id="PF09468">
    <property type="entry name" value="RNase_H2-Ydr279"/>
    <property type="match status" value="1"/>
</dbReference>
<evidence type="ECO:0000313" key="7">
    <source>
        <dbReference type="WBParaSite" id="GPUH_0000133501-mRNA-1"/>
    </source>
</evidence>
<dbReference type="GO" id="GO:0032299">
    <property type="term" value="C:ribonuclease H2 complex"/>
    <property type="evidence" value="ECO:0007669"/>
    <property type="project" value="InterPro"/>
</dbReference>
<name>A0A183CXZ2_9BILA</name>
<evidence type="ECO:0000313" key="5">
    <source>
        <dbReference type="EMBL" id="VDK29833.1"/>
    </source>
</evidence>
<gene>
    <name evidence="5" type="ORF">GPUH_LOCUS1334</name>
</gene>
<dbReference type="InterPro" id="IPR040456">
    <property type="entry name" value="RNase_H2_suB"/>
</dbReference>
<keyword evidence="3" id="KW-0812">Transmembrane</keyword>
<dbReference type="GO" id="GO:0006401">
    <property type="term" value="P:RNA catabolic process"/>
    <property type="evidence" value="ECO:0007669"/>
    <property type="project" value="TreeGrafter"/>
</dbReference>
<reference evidence="7" key="1">
    <citation type="submission" date="2016-06" db="UniProtKB">
        <authorList>
            <consortium name="WormBaseParasite"/>
        </authorList>
    </citation>
    <scope>IDENTIFICATION</scope>
</reference>
<evidence type="ECO:0000259" key="4">
    <source>
        <dbReference type="Pfam" id="PF09468"/>
    </source>
</evidence>